<feature type="domain" description="Citrate transporter-like" evidence="8">
    <location>
        <begin position="17"/>
        <end position="370"/>
    </location>
</feature>
<feature type="transmembrane region" description="Helical" evidence="7">
    <location>
        <begin position="328"/>
        <end position="350"/>
    </location>
</feature>
<feature type="transmembrane region" description="Helical" evidence="7">
    <location>
        <begin position="254"/>
        <end position="273"/>
    </location>
</feature>
<dbReference type="Proteomes" id="UP001418637">
    <property type="component" value="Unassembled WGS sequence"/>
</dbReference>
<dbReference type="EMBL" id="JBBYXI010000003">
    <property type="protein sequence ID" value="MEN3931103.1"/>
    <property type="molecule type" value="Genomic_DNA"/>
</dbReference>
<keyword evidence="6 7" id="KW-0472">Membrane</keyword>
<evidence type="ECO:0000256" key="4">
    <source>
        <dbReference type="ARBA" id="ARBA00022737"/>
    </source>
</evidence>
<dbReference type="PANTHER" id="PTHR43652">
    <property type="entry name" value="BASIC AMINO ACID ANTIPORTER YFCC-RELATED"/>
    <property type="match status" value="1"/>
</dbReference>
<keyword evidence="5 7" id="KW-1133">Transmembrane helix</keyword>
<evidence type="ECO:0000313" key="10">
    <source>
        <dbReference type="Proteomes" id="UP001418637"/>
    </source>
</evidence>
<feature type="transmembrane region" description="Helical" evidence="7">
    <location>
        <begin position="402"/>
        <end position="425"/>
    </location>
</feature>
<keyword evidence="4" id="KW-0677">Repeat</keyword>
<gene>
    <name evidence="9" type="ORF">WJT86_08540</name>
</gene>
<dbReference type="InterPro" id="IPR004680">
    <property type="entry name" value="Cit_transptr-like_dom"/>
</dbReference>
<evidence type="ECO:0000259" key="8">
    <source>
        <dbReference type="Pfam" id="PF03600"/>
    </source>
</evidence>
<name>A0ABV0BKI5_9HYPH</name>
<reference evidence="9 10" key="1">
    <citation type="submission" date="2024-04" db="EMBL/GenBank/DDBJ databases">
        <title>A novel species isolated from cricket.</title>
        <authorList>
            <person name="Wang H.-C."/>
        </authorList>
    </citation>
    <scope>NUCLEOTIDE SEQUENCE [LARGE SCALE GENOMIC DNA]</scope>
    <source>
        <strain evidence="9 10">WL0021</strain>
    </source>
</reference>
<keyword evidence="2" id="KW-0813">Transport</keyword>
<dbReference type="RefSeq" id="WP_346337143.1">
    <property type="nucleotide sequence ID" value="NZ_JBBYXI010000003.1"/>
</dbReference>
<dbReference type="PANTHER" id="PTHR43652:SF2">
    <property type="entry name" value="BASIC AMINO ACID ANTIPORTER YFCC-RELATED"/>
    <property type="match status" value="1"/>
</dbReference>
<feature type="transmembrane region" description="Helical" evidence="7">
    <location>
        <begin position="95"/>
        <end position="111"/>
    </location>
</feature>
<dbReference type="InterPro" id="IPR051679">
    <property type="entry name" value="DASS-Related_Transporters"/>
</dbReference>
<keyword evidence="10" id="KW-1185">Reference proteome</keyword>
<sequence length="431" mass="46004">MTASPIFIPAIVCSVTILLWATAKLPEYLTALMFFAVAMVLSLAPADIIFAGFRSSAFWLILSGFVLGTALKKVGLADRVARLLAAHISGSWPRMVGGIVLLTYALAFVMPSNMGRIALLMPIVMALADRAGLGAGTSGRHGLALAVGFGTFQLSASILPANVPNMIMAGAAESAYQVHFSYLSYLFLHMPVLGILKGLVLATCICIMFPASPAPIQVTEDTKPMSRAEKRLAIMLIITLGLWMTDTVHGIQPAWVGLAAACLCLLPKIGFLNEEEFAKGINIKTCIFIAGILGVATYVVYSGLGQAINDYLLGFLPLDPAYPFRDFASLAGLTTILNFVVTANGVPALYTPLAQSLADNTGFSLVTVLMIQVIGYATPVLPYQSAPIAVAMGMERVPMRDGMKLCLAIALITFLVLLPIDYFWFSLLGWI</sequence>
<evidence type="ECO:0000256" key="2">
    <source>
        <dbReference type="ARBA" id="ARBA00022448"/>
    </source>
</evidence>
<organism evidence="9 10">
    <name type="scientific">Hohaiivirga grylli</name>
    <dbReference type="NCBI Taxonomy" id="3133970"/>
    <lineage>
        <taxon>Bacteria</taxon>
        <taxon>Pseudomonadati</taxon>
        <taxon>Pseudomonadota</taxon>
        <taxon>Alphaproteobacteria</taxon>
        <taxon>Hyphomicrobiales</taxon>
        <taxon>Methylobacteriaceae</taxon>
        <taxon>Hohaiivirga</taxon>
    </lineage>
</organism>
<comment type="caution">
    <text evidence="9">The sequence shown here is derived from an EMBL/GenBank/DDBJ whole genome shotgun (WGS) entry which is preliminary data.</text>
</comment>
<comment type="subcellular location">
    <subcellularLocation>
        <location evidence="1">Membrane</location>
        <topology evidence="1">Multi-pass membrane protein</topology>
    </subcellularLocation>
</comment>
<feature type="transmembrane region" description="Helical" evidence="7">
    <location>
        <begin position="143"/>
        <end position="163"/>
    </location>
</feature>
<feature type="transmembrane region" description="Helical" evidence="7">
    <location>
        <begin position="6"/>
        <end position="23"/>
    </location>
</feature>
<protein>
    <submittedName>
        <fullName evidence="9">SLC13 family permease</fullName>
    </submittedName>
</protein>
<evidence type="ECO:0000313" key="9">
    <source>
        <dbReference type="EMBL" id="MEN3931103.1"/>
    </source>
</evidence>
<evidence type="ECO:0000256" key="5">
    <source>
        <dbReference type="ARBA" id="ARBA00022989"/>
    </source>
</evidence>
<feature type="transmembrane region" description="Helical" evidence="7">
    <location>
        <begin position="285"/>
        <end position="308"/>
    </location>
</feature>
<feature type="transmembrane region" description="Helical" evidence="7">
    <location>
        <begin position="57"/>
        <end position="74"/>
    </location>
</feature>
<evidence type="ECO:0000256" key="3">
    <source>
        <dbReference type="ARBA" id="ARBA00022692"/>
    </source>
</evidence>
<dbReference type="Pfam" id="PF03600">
    <property type="entry name" value="CitMHS"/>
    <property type="match status" value="1"/>
</dbReference>
<evidence type="ECO:0000256" key="7">
    <source>
        <dbReference type="SAM" id="Phobius"/>
    </source>
</evidence>
<keyword evidence="3 7" id="KW-0812">Transmembrane</keyword>
<feature type="transmembrane region" description="Helical" evidence="7">
    <location>
        <begin position="362"/>
        <end position="382"/>
    </location>
</feature>
<evidence type="ECO:0000256" key="6">
    <source>
        <dbReference type="ARBA" id="ARBA00023136"/>
    </source>
</evidence>
<feature type="transmembrane region" description="Helical" evidence="7">
    <location>
        <begin position="183"/>
        <end position="211"/>
    </location>
</feature>
<accession>A0ABV0BKI5</accession>
<evidence type="ECO:0000256" key="1">
    <source>
        <dbReference type="ARBA" id="ARBA00004141"/>
    </source>
</evidence>
<feature type="transmembrane region" description="Helical" evidence="7">
    <location>
        <begin position="30"/>
        <end position="51"/>
    </location>
</feature>
<proteinExistence type="predicted"/>